<dbReference type="Gene3D" id="3.90.1510.10">
    <property type="entry name" value="Glycerate kinase, domain 2"/>
    <property type="match status" value="1"/>
</dbReference>
<organism evidence="5 6">
    <name type="scientific">Alkalibacillus flavidus</name>
    <dbReference type="NCBI Taxonomy" id="546021"/>
    <lineage>
        <taxon>Bacteria</taxon>
        <taxon>Bacillati</taxon>
        <taxon>Bacillota</taxon>
        <taxon>Bacilli</taxon>
        <taxon>Bacillales</taxon>
        <taxon>Bacillaceae</taxon>
        <taxon>Alkalibacillus</taxon>
    </lineage>
</organism>
<dbReference type="EMBL" id="JBEPMX010000006">
    <property type="protein sequence ID" value="MET3683336.1"/>
    <property type="molecule type" value="Genomic_DNA"/>
</dbReference>
<evidence type="ECO:0000313" key="6">
    <source>
        <dbReference type="Proteomes" id="UP001549167"/>
    </source>
</evidence>
<dbReference type="GO" id="GO:0008887">
    <property type="term" value="F:glycerate kinase activity"/>
    <property type="evidence" value="ECO:0007669"/>
    <property type="project" value="UniProtKB-EC"/>
</dbReference>
<evidence type="ECO:0000256" key="4">
    <source>
        <dbReference type="PIRNR" id="PIRNR006078"/>
    </source>
</evidence>
<evidence type="ECO:0000256" key="2">
    <source>
        <dbReference type="ARBA" id="ARBA00022679"/>
    </source>
</evidence>
<dbReference type="InterPro" id="IPR018193">
    <property type="entry name" value="Glyc_kinase_flavodox-like_fold"/>
</dbReference>
<dbReference type="EC" id="2.7.1.31" evidence="5"/>
<dbReference type="PIRSF" id="PIRSF006078">
    <property type="entry name" value="GlxK"/>
    <property type="match status" value="1"/>
</dbReference>
<dbReference type="SUPFAM" id="SSF110738">
    <property type="entry name" value="Glycerate kinase I"/>
    <property type="match status" value="1"/>
</dbReference>
<keyword evidence="6" id="KW-1185">Reference proteome</keyword>
<dbReference type="NCBIfam" id="TIGR00045">
    <property type="entry name" value="glycerate kinase"/>
    <property type="match status" value="1"/>
</dbReference>
<dbReference type="InterPro" id="IPR018197">
    <property type="entry name" value="Glycerate_kinase_RE-like"/>
</dbReference>
<evidence type="ECO:0000313" key="5">
    <source>
        <dbReference type="EMBL" id="MET3683336.1"/>
    </source>
</evidence>
<dbReference type="InterPro" id="IPR004381">
    <property type="entry name" value="Glycerate_kinase"/>
</dbReference>
<keyword evidence="3 4" id="KW-0418">Kinase</keyword>
<comment type="similarity">
    <text evidence="1 4">Belongs to the glycerate kinase type-1 family.</text>
</comment>
<accession>A0ABV2KXQ5</accession>
<evidence type="ECO:0000256" key="1">
    <source>
        <dbReference type="ARBA" id="ARBA00006284"/>
    </source>
</evidence>
<dbReference type="PANTHER" id="PTHR21599">
    <property type="entry name" value="GLYCERATE KINASE"/>
    <property type="match status" value="1"/>
</dbReference>
<sequence length="376" mass="40001">MKITIAPDSFKGSLTAEEASQVMANAIRSLDDTVQCVQRPMADGGEGTIDALVYATEGRRLYFDVTGPLGDTITSVVGINGITGEAMIESSSVCGMEQVPESERNPMMTTSYGLGELLLKVLDHGYEQILIGLGGSIVNDGGIGMLNALGARFYDEYGMVLDVYGRDLLSLSSVDLSGLDERLNTCTIRVASDVDNPLTGVKGATYVFGPQKGASELMIQQLDEAMQLYSELVENEIGKSFVYRPGAGAAGGLGFALMVIGGDIKSGAYLIADAVKLEEAIQAGDLVITGEGKSDDQTFYGKAPGYIARLCQNYHTPCLLMAGALDDPDGDLRKLFTDVFSTTDESMPIADQMANASQLLFNQTIDAFKSYLSNQS</sequence>
<keyword evidence="2 4" id="KW-0808">Transferase</keyword>
<proteinExistence type="inferred from homology"/>
<dbReference type="Proteomes" id="UP001549167">
    <property type="component" value="Unassembled WGS sequence"/>
</dbReference>
<dbReference type="Pfam" id="PF02595">
    <property type="entry name" value="Gly_kinase"/>
    <property type="match status" value="1"/>
</dbReference>
<reference evidence="5 6" key="1">
    <citation type="submission" date="2024-06" db="EMBL/GenBank/DDBJ databases">
        <title>Genomic Encyclopedia of Type Strains, Phase IV (KMG-IV): sequencing the most valuable type-strain genomes for metagenomic binning, comparative biology and taxonomic classification.</title>
        <authorList>
            <person name="Goeker M."/>
        </authorList>
    </citation>
    <scope>NUCLEOTIDE SEQUENCE [LARGE SCALE GENOMIC DNA]</scope>
    <source>
        <strain evidence="5 6">DSM 23520</strain>
    </source>
</reference>
<comment type="caution">
    <text evidence="5">The sequence shown here is derived from an EMBL/GenBank/DDBJ whole genome shotgun (WGS) entry which is preliminary data.</text>
</comment>
<dbReference type="InterPro" id="IPR036129">
    <property type="entry name" value="Glycerate_kinase_sf"/>
</dbReference>
<dbReference type="Gene3D" id="3.40.50.10350">
    <property type="entry name" value="Glycerate kinase, domain 1"/>
    <property type="match status" value="1"/>
</dbReference>
<name>A0ABV2KXQ5_9BACI</name>
<protein>
    <submittedName>
        <fullName evidence="5">Glycerate kinase</fullName>
        <ecNumber evidence="5">2.7.1.31</ecNumber>
    </submittedName>
</protein>
<dbReference type="RefSeq" id="WP_354219917.1">
    <property type="nucleotide sequence ID" value="NZ_JBEPMX010000006.1"/>
</dbReference>
<evidence type="ECO:0000256" key="3">
    <source>
        <dbReference type="ARBA" id="ARBA00022777"/>
    </source>
</evidence>
<gene>
    <name evidence="5" type="ORF">ABID56_001431</name>
</gene>
<dbReference type="PANTHER" id="PTHR21599:SF0">
    <property type="entry name" value="GLYCERATE KINASE"/>
    <property type="match status" value="1"/>
</dbReference>